<accession>A0ABR0J207</accession>
<protein>
    <submittedName>
        <fullName evidence="3">SWI/SNF and RSC complex subunit Ssr3</fullName>
        <ecNumber evidence="3">2.7.11.1</ecNumber>
    </submittedName>
</protein>
<dbReference type="GO" id="GO:0004674">
    <property type="term" value="F:protein serine/threonine kinase activity"/>
    <property type="evidence" value="ECO:0007669"/>
    <property type="project" value="UniProtKB-EC"/>
</dbReference>
<dbReference type="SUPFAM" id="SSF47592">
    <property type="entry name" value="SWIB/MDM2 domain"/>
    <property type="match status" value="1"/>
</dbReference>
<dbReference type="InterPro" id="IPR019835">
    <property type="entry name" value="SWIB_domain"/>
</dbReference>
<sequence length="545" mass="62259">MPRRKPGPRQPVEDQVSSIQEDLQKPLVFNHGTPSRNHDAEEAQNAVGNLDPFILLLVDNGVIAPYNACQAQLHGPVYLQTLLGHIPPQHAAQQQAQAQMLSQQMQQRNAAIEHQNAQRRARKPTDLNLPDGIEDIVIGEGAKQYNALRDAEKRLDSLMARKRLEYQDNLSRNNKRYKTMRIQISNTVADQHWQDSFEGDSFTFEDLRAPTYKVKVQGRLLEYAEDDLTYSSDEEDEVMEEAKPKAPKKKTLVEPSKPFSSFFKEMNVEFEGATPNFSDPNTTVTWKKGQNNSSTELDSFVFQRKADENTNITICLTRDEQPERFRLSRALADTLDMEEADRAEVVMGLWEYIKLMGLQEDGERRSIRCDDNLRQIFGLETIFFPQVPERIIAHLHPLPPIKLAYTIRVDQEFHKNPEPTVYDVQVQVEDPLRALILKMTSSPENQAIMRQIQKIDEELAVLIQKMYHIKAKHTFFSSMAKDPIGFIDKWLASQKKDLSVILGEMEKGDVAGMEFAKGGPEGVWNSEVVREAVRYRLAKSEAGGR</sequence>
<dbReference type="PANTHER" id="PTHR13844">
    <property type="entry name" value="SWI/SNF-RELATED MATRIX-ASSOCIATED ACTIN-DEPENDENT REGULATOR OF CHROMATIN SUBFAMILY D"/>
    <property type="match status" value="1"/>
</dbReference>
<dbReference type="Pfam" id="PF02201">
    <property type="entry name" value="SWIB"/>
    <property type="match status" value="1"/>
</dbReference>
<dbReference type="Gene3D" id="1.10.245.10">
    <property type="entry name" value="SWIB/MDM2 domain"/>
    <property type="match status" value="1"/>
</dbReference>
<keyword evidence="3" id="KW-0808">Transferase</keyword>
<dbReference type="EC" id="2.7.11.1" evidence="3"/>
<organism evidence="3 4">
    <name type="scientific">Exophiala sideris</name>
    <dbReference type="NCBI Taxonomy" id="1016849"/>
    <lineage>
        <taxon>Eukaryota</taxon>
        <taxon>Fungi</taxon>
        <taxon>Dikarya</taxon>
        <taxon>Ascomycota</taxon>
        <taxon>Pezizomycotina</taxon>
        <taxon>Eurotiomycetes</taxon>
        <taxon>Chaetothyriomycetidae</taxon>
        <taxon>Chaetothyriales</taxon>
        <taxon>Herpotrichiellaceae</taxon>
        <taxon>Exophiala</taxon>
    </lineage>
</organism>
<reference evidence="3 4" key="1">
    <citation type="submission" date="2023-08" db="EMBL/GenBank/DDBJ databases">
        <title>Black Yeasts Isolated from many extreme environments.</title>
        <authorList>
            <person name="Coleine C."/>
            <person name="Stajich J.E."/>
            <person name="Selbmann L."/>
        </authorList>
    </citation>
    <scope>NUCLEOTIDE SEQUENCE [LARGE SCALE GENOMIC DNA]</scope>
    <source>
        <strain evidence="3 4">CCFEE 6328</strain>
    </source>
</reference>
<dbReference type="InterPro" id="IPR003121">
    <property type="entry name" value="SWIB_MDM2_domain"/>
</dbReference>
<dbReference type="PROSITE" id="PS51925">
    <property type="entry name" value="SWIB_MDM2"/>
    <property type="match status" value="1"/>
</dbReference>
<comment type="caution">
    <text evidence="3">The sequence shown here is derived from an EMBL/GenBank/DDBJ whole genome shotgun (WGS) entry which is preliminary data.</text>
</comment>
<feature type="domain" description="DM2" evidence="2">
    <location>
        <begin position="320"/>
        <end position="397"/>
    </location>
</feature>
<feature type="compositionally biased region" description="Low complexity" evidence="1">
    <location>
        <begin position="96"/>
        <end position="107"/>
    </location>
</feature>
<keyword evidence="4" id="KW-1185">Reference proteome</keyword>
<dbReference type="CDD" id="cd10568">
    <property type="entry name" value="SWIB_like"/>
    <property type="match status" value="1"/>
</dbReference>
<dbReference type="EMBL" id="JAVRRF010000025">
    <property type="protein sequence ID" value="KAK5053557.1"/>
    <property type="molecule type" value="Genomic_DNA"/>
</dbReference>
<proteinExistence type="predicted"/>
<dbReference type="SMART" id="SM00151">
    <property type="entry name" value="SWIB"/>
    <property type="match status" value="1"/>
</dbReference>
<evidence type="ECO:0000256" key="1">
    <source>
        <dbReference type="SAM" id="MobiDB-lite"/>
    </source>
</evidence>
<dbReference type="InterPro" id="IPR036885">
    <property type="entry name" value="SWIB_MDM2_dom_sf"/>
</dbReference>
<feature type="region of interest" description="Disordered" evidence="1">
    <location>
        <begin position="231"/>
        <end position="251"/>
    </location>
</feature>
<gene>
    <name evidence="3" type="primary">ssr3</name>
    <name evidence="3" type="ORF">LTR69_009201</name>
</gene>
<evidence type="ECO:0000313" key="3">
    <source>
        <dbReference type="EMBL" id="KAK5053557.1"/>
    </source>
</evidence>
<feature type="region of interest" description="Disordered" evidence="1">
    <location>
        <begin position="96"/>
        <end position="128"/>
    </location>
</feature>
<evidence type="ECO:0000259" key="2">
    <source>
        <dbReference type="PROSITE" id="PS51925"/>
    </source>
</evidence>
<name>A0ABR0J207_9EURO</name>
<evidence type="ECO:0000313" key="4">
    <source>
        <dbReference type="Proteomes" id="UP001345691"/>
    </source>
</evidence>
<dbReference type="Proteomes" id="UP001345691">
    <property type="component" value="Unassembled WGS sequence"/>
</dbReference>